<evidence type="ECO:0000256" key="2">
    <source>
        <dbReference type="ARBA" id="ARBA00022692"/>
    </source>
</evidence>
<keyword evidence="2 5" id="KW-0812">Transmembrane</keyword>
<organism evidence="6 7">
    <name type="scientific">Exidia glandulosa HHB12029</name>
    <dbReference type="NCBI Taxonomy" id="1314781"/>
    <lineage>
        <taxon>Eukaryota</taxon>
        <taxon>Fungi</taxon>
        <taxon>Dikarya</taxon>
        <taxon>Basidiomycota</taxon>
        <taxon>Agaricomycotina</taxon>
        <taxon>Agaricomycetes</taxon>
        <taxon>Auriculariales</taxon>
        <taxon>Exidiaceae</taxon>
        <taxon>Exidia</taxon>
    </lineage>
</organism>
<dbReference type="PANTHER" id="PTHR31465:SF9">
    <property type="entry name" value="SPHINGOID LONG-CHAIN BASE TRANSPORTER RSB1"/>
    <property type="match status" value="1"/>
</dbReference>
<proteinExistence type="predicted"/>
<dbReference type="PANTHER" id="PTHR31465">
    <property type="entry name" value="PROTEIN RTA1-RELATED"/>
    <property type="match status" value="1"/>
</dbReference>
<feature type="transmembrane region" description="Helical" evidence="5">
    <location>
        <begin position="134"/>
        <end position="158"/>
    </location>
</feature>
<gene>
    <name evidence="6" type="ORF">EXIGLDRAFT_815271</name>
</gene>
<dbReference type="EMBL" id="KV426445">
    <property type="protein sequence ID" value="KZV80823.1"/>
    <property type="molecule type" value="Genomic_DNA"/>
</dbReference>
<evidence type="ECO:0000256" key="3">
    <source>
        <dbReference type="ARBA" id="ARBA00022989"/>
    </source>
</evidence>
<keyword evidence="7" id="KW-1185">Reference proteome</keyword>
<accession>A0A165BKS7</accession>
<comment type="subcellular location">
    <subcellularLocation>
        <location evidence="1">Membrane</location>
        <topology evidence="1">Multi-pass membrane protein</topology>
    </subcellularLocation>
</comment>
<dbReference type="InterPro" id="IPR007568">
    <property type="entry name" value="RTA1"/>
</dbReference>
<dbReference type="Proteomes" id="UP000077266">
    <property type="component" value="Unassembled WGS sequence"/>
</dbReference>
<dbReference type="STRING" id="1314781.A0A165BKS7"/>
<evidence type="ECO:0000313" key="6">
    <source>
        <dbReference type="EMBL" id="KZV80823.1"/>
    </source>
</evidence>
<feature type="transmembrane region" description="Helical" evidence="5">
    <location>
        <begin position="43"/>
        <end position="65"/>
    </location>
</feature>
<dbReference type="Pfam" id="PF04479">
    <property type="entry name" value="RTA1"/>
    <property type="match status" value="2"/>
</dbReference>
<feature type="transmembrane region" description="Helical" evidence="5">
    <location>
        <begin position="18"/>
        <end position="37"/>
    </location>
</feature>
<dbReference type="AlphaFoldDB" id="A0A165BKS7"/>
<reference evidence="6 7" key="1">
    <citation type="journal article" date="2016" name="Mol. Biol. Evol.">
        <title>Comparative Genomics of Early-Diverging Mushroom-Forming Fungi Provides Insights into the Origins of Lignocellulose Decay Capabilities.</title>
        <authorList>
            <person name="Nagy L.G."/>
            <person name="Riley R."/>
            <person name="Tritt A."/>
            <person name="Adam C."/>
            <person name="Daum C."/>
            <person name="Floudas D."/>
            <person name="Sun H."/>
            <person name="Yadav J.S."/>
            <person name="Pangilinan J."/>
            <person name="Larsson K.H."/>
            <person name="Matsuura K."/>
            <person name="Barry K."/>
            <person name="Labutti K."/>
            <person name="Kuo R."/>
            <person name="Ohm R.A."/>
            <person name="Bhattacharya S.S."/>
            <person name="Shirouzu T."/>
            <person name="Yoshinaga Y."/>
            <person name="Martin F.M."/>
            <person name="Grigoriev I.V."/>
            <person name="Hibbett D.S."/>
        </authorList>
    </citation>
    <scope>NUCLEOTIDE SEQUENCE [LARGE SCALE GENOMIC DNA]</scope>
    <source>
        <strain evidence="6 7">HHB12029</strain>
    </source>
</reference>
<protein>
    <recommendedName>
        <fullName evidence="8">RTA1-domain-containing protein</fullName>
    </recommendedName>
</protein>
<dbReference type="FunCoup" id="A0A165BKS7">
    <property type="interactions" value="49"/>
</dbReference>
<keyword evidence="4 5" id="KW-0472">Membrane</keyword>
<name>A0A165BKS7_EXIGL</name>
<dbReference type="GO" id="GO:0000324">
    <property type="term" value="C:fungal-type vacuole"/>
    <property type="evidence" value="ECO:0007669"/>
    <property type="project" value="TreeGrafter"/>
</dbReference>
<sequence length="272" mass="30505">MGKSDAHHSPYHYVPTEWICALFVSLFALSTFIHTFQAIRYRLWWLLLTAVCCGIGETIGWSARLWPSLNSASKTPFLMHFSPTFLIAANFIILGRIINILGPQYSRLSPALSVGGGQASAAPTLEAAETGARVMLGGIIAQVVAIIIYAVLATEFLIRYLTDKPVRKITPFPRADRLDERVRLKIIGLCISKLCFLIRETLANTVTDRTIYRTIELQDGWTGNALEGMPITVAIYTLNIFHPGCLVFNRDRSFCRVTLREMVTTWKLRVRA</sequence>
<evidence type="ECO:0000256" key="1">
    <source>
        <dbReference type="ARBA" id="ARBA00004141"/>
    </source>
</evidence>
<keyword evidence="3 5" id="KW-1133">Transmembrane helix</keyword>
<dbReference type="GO" id="GO:0005886">
    <property type="term" value="C:plasma membrane"/>
    <property type="evidence" value="ECO:0007669"/>
    <property type="project" value="TreeGrafter"/>
</dbReference>
<evidence type="ECO:0000256" key="5">
    <source>
        <dbReference type="SAM" id="Phobius"/>
    </source>
</evidence>
<evidence type="ECO:0008006" key="8">
    <source>
        <dbReference type="Google" id="ProtNLM"/>
    </source>
</evidence>
<evidence type="ECO:0000256" key="4">
    <source>
        <dbReference type="ARBA" id="ARBA00023136"/>
    </source>
</evidence>
<evidence type="ECO:0000313" key="7">
    <source>
        <dbReference type="Proteomes" id="UP000077266"/>
    </source>
</evidence>
<dbReference type="OrthoDB" id="3358017at2759"/>
<feature type="transmembrane region" description="Helical" evidence="5">
    <location>
        <begin position="77"/>
        <end position="98"/>
    </location>
</feature>
<dbReference type="InParanoid" id="A0A165BKS7"/>